<dbReference type="SUPFAM" id="SSF52833">
    <property type="entry name" value="Thioredoxin-like"/>
    <property type="match status" value="1"/>
</dbReference>
<organism evidence="2 3">
    <name type="scientific">Marasmius oreades</name>
    <name type="common">fairy-ring Marasmius</name>
    <dbReference type="NCBI Taxonomy" id="181124"/>
    <lineage>
        <taxon>Eukaryota</taxon>
        <taxon>Fungi</taxon>
        <taxon>Dikarya</taxon>
        <taxon>Basidiomycota</taxon>
        <taxon>Agaricomycotina</taxon>
        <taxon>Agaricomycetes</taxon>
        <taxon>Agaricomycetidae</taxon>
        <taxon>Agaricales</taxon>
        <taxon>Marasmiineae</taxon>
        <taxon>Marasmiaceae</taxon>
        <taxon>Marasmius</taxon>
    </lineage>
</organism>
<dbReference type="AlphaFoldDB" id="A0A9P7RQV7"/>
<name>A0A9P7RQV7_9AGAR</name>
<gene>
    <name evidence="2" type="ORF">E1B28_012057</name>
</gene>
<dbReference type="Proteomes" id="UP001049176">
    <property type="component" value="Chromosome 8"/>
</dbReference>
<dbReference type="PROSITE" id="PS50404">
    <property type="entry name" value="GST_NTER"/>
    <property type="match status" value="1"/>
</dbReference>
<protein>
    <recommendedName>
        <fullName evidence="1">GST N-terminal domain-containing protein</fullName>
    </recommendedName>
</protein>
<dbReference type="Gene3D" id="1.20.1050.10">
    <property type="match status" value="1"/>
</dbReference>
<feature type="domain" description="GST N-terminal" evidence="1">
    <location>
        <begin position="12"/>
        <end position="103"/>
    </location>
</feature>
<dbReference type="CDD" id="cd03038">
    <property type="entry name" value="GST_N_etherase_LigE"/>
    <property type="match status" value="1"/>
</dbReference>
<dbReference type="SUPFAM" id="SSF47616">
    <property type="entry name" value="GST C-terminal domain-like"/>
    <property type="match status" value="1"/>
</dbReference>
<sequence length="252" mass="29137">MSPDTILEFYDIPSKLPGIAWSPNTWKTRYCLNYKGIPYKTIWVEYPDIASTCKRIGAAPTTTKSDGTPLYTLPVIRDPSTGIAISDSPRIADYLEKTYPDTPRLFPPGTRALQAAFYDEFEDNHLKMASFVIPKVALILNPRSFEFFKEDRSKRFGSIAMEDLYPKGEKKVELWKRWKDTWGVVASWMEDTDTFIMGNDTITFADFVVAGWVIWPRHLWGEDSEEWKDIASWHGGRWGRLIERLSEYETIV</sequence>
<dbReference type="InterPro" id="IPR036282">
    <property type="entry name" value="Glutathione-S-Trfase_C_sf"/>
</dbReference>
<dbReference type="OrthoDB" id="4951845at2759"/>
<keyword evidence="3" id="KW-1185">Reference proteome</keyword>
<dbReference type="KEGG" id="more:E1B28_012057"/>
<evidence type="ECO:0000313" key="2">
    <source>
        <dbReference type="EMBL" id="KAG7088020.1"/>
    </source>
</evidence>
<accession>A0A9P7RQV7</accession>
<dbReference type="Pfam" id="PF22041">
    <property type="entry name" value="GST_C_7"/>
    <property type="match status" value="1"/>
</dbReference>
<dbReference type="EMBL" id="CM032188">
    <property type="protein sequence ID" value="KAG7088020.1"/>
    <property type="molecule type" value="Genomic_DNA"/>
</dbReference>
<dbReference type="RefSeq" id="XP_043004491.1">
    <property type="nucleotide sequence ID" value="XM_043157125.1"/>
</dbReference>
<dbReference type="Gene3D" id="3.40.30.10">
    <property type="entry name" value="Glutaredoxin"/>
    <property type="match status" value="1"/>
</dbReference>
<proteinExistence type="predicted"/>
<dbReference type="Pfam" id="PF13409">
    <property type="entry name" value="GST_N_2"/>
    <property type="match status" value="1"/>
</dbReference>
<evidence type="ECO:0000313" key="3">
    <source>
        <dbReference type="Proteomes" id="UP001049176"/>
    </source>
</evidence>
<reference evidence="2" key="1">
    <citation type="journal article" date="2021" name="Genome Biol. Evol.">
        <title>The assembled and annotated genome of the fairy-ring fungus Marasmius oreades.</title>
        <authorList>
            <person name="Hiltunen M."/>
            <person name="Ament-Velasquez S.L."/>
            <person name="Johannesson H."/>
        </authorList>
    </citation>
    <scope>NUCLEOTIDE SEQUENCE</scope>
    <source>
        <strain evidence="2">03SP1</strain>
    </source>
</reference>
<dbReference type="InterPro" id="IPR004045">
    <property type="entry name" value="Glutathione_S-Trfase_N"/>
</dbReference>
<comment type="caution">
    <text evidence="2">The sequence shown here is derived from an EMBL/GenBank/DDBJ whole genome shotgun (WGS) entry which is preliminary data.</text>
</comment>
<dbReference type="InterPro" id="IPR036249">
    <property type="entry name" value="Thioredoxin-like_sf"/>
</dbReference>
<dbReference type="InterPro" id="IPR054416">
    <property type="entry name" value="GST_UstS-like_C"/>
</dbReference>
<evidence type="ECO:0000259" key="1">
    <source>
        <dbReference type="PROSITE" id="PS50404"/>
    </source>
</evidence>
<dbReference type="GeneID" id="66081132"/>